<dbReference type="CDD" id="cd06579">
    <property type="entry name" value="TM_PBP1_transp_AraH_like"/>
    <property type="match status" value="1"/>
</dbReference>
<evidence type="ECO:0000313" key="8">
    <source>
        <dbReference type="Proteomes" id="UP000045285"/>
    </source>
</evidence>
<organism evidence="7 8">
    <name type="scientific">Mesorhizobium plurifarium</name>
    <dbReference type="NCBI Taxonomy" id="69974"/>
    <lineage>
        <taxon>Bacteria</taxon>
        <taxon>Pseudomonadati</taxon>
        <taxon>Pseudomonadota</taxon>
        <taxon>Alphaproteobacteria</taxon>
        <taxon>Hyphomicrobiales</taxon>
        <taxon>Phyllobacteriaceae</taxon>
        <taxon>Mesorhizobium</taxon>
    </lineage>
</organism>
<evidence type="ECO:0000313" key="7">
    <source>
        <dbReference type="EMBL" id="CDX15736.1"/>
    </source>
</evidence>
<feature type="transmembrane region" description="Helical" evidence="6">
    <location>
        <begin position="158"/>
        <end position="180"/>
    </location>
</feature>
<dbReference type="PANTHER" id="PTHR32196">
    <property type="entry name" value="ABC TRANSPORTER PERMEASE PROTEIN YPHD-RELATED-RELATED"/>
    <property type="match status" value="1"/>
</dbReference>
<feature type="transmembrane region" description="Helical" evidence="6">
    <location>
        <begin position="119"/>
        <end position="138"/>
    </location>
</feature>
<name>A0A090DNH9_MESPL</name>
<evidence type="ECO:0000256" key="4">
    <source>
        <dbReference type="ARBA" id="ARBA00022989"/>
    </source>
</evidence>
<feature type="transmembrane region" description="Helical" evidence="6">
    <location>
        <begin position="210"/>
        <end position="237"/>
    </location>
</feature>
<feature type="transmembrane region" description="Helical" evidence="6">
    <location>
        <begin position="243"/>
        <end position="270"/>
    </location>
</feature>
<keyword evidence="3 6" id="KW-0812">Transmembrane</keyword>
<feature type="transmembrane region" description="Helical" evidence="6">
    <location>
        <begin position="282"/>
        <end position="306"/>
    </location>
</feature>
<comment type="subcellular location">
    <subcellularLocation>
        <location evidence="1">Cell membrane</location>
        <topology evidence="1">Multi-pass membrane protein</topology>
    </subcellularLocation>
</comment>
<gene>
    <name evidence="7" type="ORF">MPL3356_20026</name>
</gene>
<dbReference type="Proteomes" id="UP000045285">
    <property type="component" value="Unassembled WGS sequence"/>
</dbReference>
<dbReference type="InterPro" id="IPR001851">
    <property type="entry name" value="ABC_transp_permease"/>
</dbReference>
<evidence type="ECO:0000256" key="6">
    <source>
        <dbReference type="SAM" id="Phobius"/>
    </source>
</evidence>
<protein>
    <submittedName>
        <fullName evidence="7">Monosaccharide ABC transporter membrane protein, CUT2 family</fullName>
    </submittedName>
</protein>
<dbReference type="EMBL" id="CCMZ01000012">
    <property type="protein sequence ID" value="CDX15736.1"/>
    <property type="molecule type" value="Genomic_DNA"/>
</dbReference>
<dbReference type="GO" id="GO:0005886">
    <property type="term" value="C:plasma membrane"/>
    <property type="evidence" value="ECO:0007669"/>
    <property type="project" value="UniProtKB-SubCell"/>
</dbReference>
<feature type="transmembrane region" description="Helical" evidence="6">
    <location>
        <begin position="91"/>
        <end position="112"/>
    </location>
</feature>
<keyword evidence="2" id="KW-1003">Cell membrane</keyword>
<evidence type="ECO:0000256" key="3">
    <source>
        <dbReference type="ARBA" id="ARBA00022692"/>
    </source>
</evidence>
<evidence type="ECO:0000256" key="2">
    <source>
        <dbReference type="ARBA" id="ARBA00022475"/>
    </source>
</evidence>
<dbReference type="Pfam" id="PF02653">
    <property type="entry name" value="BPD_transp_2"/>
    <property type="match status" value="1"/>
</dbReference>
<keyword evidence="8" id="KW-1185">Reference proteome</keyword>
<proteinExistence type="predicted"/>
<accession>A0A090DNH9</accession>
<evidence type="ECO:0000256" key="1">
    <source>
        <dbReference type="ARBA" id="ARBA00004651"/>
    </source>
</evidence>
<feature type="transmembrane region" description="Helical" evidence="6">
    <location>
        <begin position="67"/>
        <end position="85"/>
    </location>
</feature>
<reference evidence="8" key="1">
    <citation type="submission" date="2014-08" db="EMBL/GenBank/DDBJ databases">
        <authorList>
            <person name="Moulin L."/>
        </authorList>
    </citation>
    <scope>NUCLEOTIDE SEQUENCE [LARGE SCALE GENOMIC DNA]</scope>
</reference>
<dbReference type="AlphaFoldDB" id="A0A090DNH9"/>
<sequence length="327" mass="33071">MVAIRKSKMISGATLLRLALLAALVAAFAIWNPAFISGRNLYALMQSFALLGMVALGLSLTMIAGEFDLSVGSMVAVGGLITLVVGAGNLVYGMAAALAFAVLVGLVNAIVINRFKVSSLVVSVGSMMALSGFAFWLAGGKVISTDNFDLGMALDDPLLTVFSWRSLATLAAFLLVGLFMHYTLMGRDIRVVGSKPQVAAASGARVGRSLVIVFVISAVAAALAGSLLSMSLASAAATTGSTLMLQAVSAAIVGGVALTGGSGTPAHVLLGSLILTAMNNGLSLIGMGATGILFANGLVLMGIVLLDGQLGAWMSERLAMSRAANSA</sequence>
<dbReference type="GO" id="GO:0022857">
    <property type="term" value="F:transmembrane transporter activity"/>
    <property type="evidence" value="ECO:0007669"/>
    <property type="project" value="InterPro"/>
</dbReference>
<feature type="transmembrane region" description="Helical" evidence="6">
    <location>
        <begin position="39"/>
        <end position="60"/>
    </location>
</feature>
<keyword evidence="5 6" id="KW-0472">Membrane</keyword>
<evidence type="ECO:0000256" key="5">
    <source>
        <dbReference type="ARBA" id="ARBA00023136"/>
    </source>
</evidence>
<keyword evidence="4 6" id="KW-1133">Transmembrane helix</keyword>